<protein>
    <recommendedName>
        <fullName evidence="3">DDE Tnp4 domain-containing protein</fullName>
    </recommendedName>
</protein>
<dbReference type="Proteomes" id="UP001558613">
    <property type="component" value="Unassembled WGS sequence"/>
</dbReference>
<keyword evidence="2" id="KW-0479">Metal-binding</keyword>
<evidence type="ECO:0000256" key="2">
    <source>
        <dbReference type="ARBA" id="ARBA00022723"/>
    </source>
</evidence>
<gene>
    <name evidence="4" type="ORF">QQF64_034464</name>
</gene>
<evidence type="ECO:0000313" key="5">
    <source>
        <dbReference type="Proteomes" id="UP001558613"/>
    </source>
</evidence>
<accession>A0ABR3L5K3</accession>
<proteinExistence type="predicted"/>
<evidence type="ECO:0000256" key="1">
    <source>
        <dbReference type="ARBA" id="ARBA00001968"/>
    </source>
</evidence>
<comment type="caution">
    <text evidence="4">The sequence shown here is derived from an EMBL/GenBank/DDBJ whole genome shotgun (WGS) entry which is preliminary data.</text>
</comment>
<sequence length="189" mass="21451">MEGTGTLTATERKYSMVEKKALACVWATERHLLVQLPHDLEPQLRKETQRSHAIPVPVMVLSTLGFLATGSFQREIGDKGYPLTEYLITPLANPATEQEHRFNTAHIRTQATVERCIGLLKGRWLCLRSAGGPQLSEPRVVVLEQFWGWKTRALVHSSRLPGFVWQAPGWFVGAKYRWYSPLTDLKVNK</sequence>
<dbReference type="InterPro" id="IPR027806">
    <property type="entry name" value="HARBI1_dom"/>
</dbReference>
<keyword evidence="5" id="KW-1185">Reference proteome</keyword>
<comment type="cofactor">
    <cofactor evidence="1">
        <name>a divalent metal cation</name>
        <dbReference type="ChEBI" id="CHEBI:60240"/>
    </cofactor>
</comment>
<feature type="domain" description="DDE Tnp4" evidence="3">
    <location>
        <begin position="76"/>
        <end position="129"/>
    </location>
</feature>
<name>A0ABR3L5K3_9TELE</name>
<reference evidence="4 5" key="1">
    <citation type="submission" date="2023-09" db="EMBL/GenBank/DDBJ databases">
        <authorList>
            <person name="Wang M."/>
        </authorList>
    </citation>
    <scope>NUCLEOTIDE SEQUENCE [LARGE SCALE GENOMIC DNA]</scope>
    <source>
        <strain evidence="4">GT-2023</strain>
        <tissue evidence="4">Liver</tissue>
    </source>
</reference>
<dbReference type="Pfam" id="PF13359">
    <property type="entry name" value="DDE_Tnp_4"/>
    <property type="match status" value="1"/>
</dbReference>
<evidence type="ECO:0000259" key="3">
    <source>
        <dbReference type="Pfam" id="PF13359"/>
    </source>
</evidence>
<organism evidence="4 5">
    <name type="scientific">Cirrhinus molitorella</name>
    <name type="common">mud carp</name>
    <dbReference type="NCBI Taxonomy" id="172907"/>
    <lineage>
        <taxon>Eukaryota</taxon>
        <taxon>Metazoa</taxon>
        <taxon>Chordata</taxon>
        <taxon>Craniata</taxon>
        <taxon>Vertebrata</taxon>
        <taxon>Euteleostomi</taxon>
        <taxon>Actinopterygii</taxon>
        <taxon>Neopterygii</taxon>
        <taxon>Teleostei</taxon>
        <taxon>Ostariophysi</taxon>
        <taxon>Cypriniformes</taxon>
        <taxon>Cyprinidae</taxon>
        <taxon>Labeoninae</taxon>
        <taxon>Labeonini</taxon>
        <taxon>Cirrhinus</taxon>
    </lineage>
</organism>
<evidence type="ECO:0000313" key="4">
    <source>
        <dbReference type="EMBL" id="KAL1247029.1"/>
    </source>
</evidence>
<dbReference type="EMBL" id="JAYMGO010000028">
    <property type="protein sequence ID" value="KAL1247029.1"/>
    <property type="molecule type" value="Genomic_DNA"/>
</dbReference>